<protein>
    <submittedName>
        <fullName evidence="2">Uncharacterized protein</fullName>
    </submittedName>
</protein>
<reference evidence="2" key="1">
    <citation type="journal article" date="2021" name="PeerJ">
        <title>Extensive microbial diversity within the chicken gut microbiome revealed by metagenomics and culture.</title>
        <authorList>
            <person name="Gilroy R."/>
            <person name="Ravi A."/>
            <person name="Getino M."/>
            <person name="Pursley I."/>
            <person name="Horton D.L."/>
            <person name="Alikhan N.F."/>
            <person name="Baker D."/>
            <person name="Gharbi K."/>
            <person name="Hall N."/>
            <person name="Watson M."/>
            <person name="Adriaenssens E.M."/>
            <person name="Foster-Nyarko E."/>
            <person name="Jarju S."/>
            <person name="Secka A."/>
            <person name="Antonio M."/>
            <person name="Oren A."/>
            <person name="Chaudhuri R.R."/>
            <person name="La Ragione R."/>
            <person name="Hildebrand F."/>
            <person name="Pallen M.J."/>
        </authorList>
    </citation>
    <scope>NUCLEOTIDE SEQUENCE</scope>
    <source>
        <strain evidence="2">ChiBcec21-2208</strain>
    </source>
</reference>
<evidence type="ECO:0000256" key="1">
    <source>
        <dbReference type="SAM" id="Phobius"/>
    </source>
</evidence>
<dbReference type="AlphaFoldDB" id="A0A921IMH9"/>
<dbReference type="EMBL" id="DYVE01000220">
    <property type="protein sequence ID" value="HJG28650.1"/>
    <property type="molecule type" value="Genomic_DNA"/>
</dbReference>
<dbReference type="Proteomes" id="UP000782880">
    <property type="component" value="Unassembled WGS sequence"/>
</dbReference>
<evidence type="ECO:0000313" key="3">
    <source>
        <dbReference type="Proteomes" id="UP000782880"/>
    </source>
</evidence>
<feature type="transmembrane region" description="Helical" evidence="1">
    <location>
        <begin position="67"/>
        <end position="85"/>
    </location>
</feature>
<evidence type="ECO:0000313" key="2">
    <source>
        <dbReference type="EMBL" id="HJG28650.1"/>
    </source>
</evidence>
<accession>A0A921IMH9</accession>
<comment type="caution">
    <text evidence="2">The sequence shown here is derived from an EMBL/GenBank/DDBJ whole genome shotgun (WGS) entry which is preliminary data.</text>
</comment>
<keyword evidence="1" id="KW-0472">Membrane</keyword>
<organism evidence="2 3">
    <name type="scientific">Subdoligranulum variabile</name>
    <dbReference type="NCBI Taxonomy" id="214851"/>
    <lineage>
        <taxon>Bacteria</taxon>
        <taxon>Bacillati</taxon>
        <taxon>Bacillota</taxon>
        <taxon>Clostridia</taxon>
        <taxon>Eubacteriales</taxon>
        <taxon>Oscillospiraceae</taxon>
        <taxon>Subdoligranulum</taxon>
    </lineage>
</organism>
<sequence>MKTAKLVVGILSIVLFVLVGMQSCVAGLGNTVSNNGEVGGSAGLLLAVCLLVAGIVAICTRNGGKGGYVSAGFYIVGGLIGLLCAGSYADLNIWSGLSIFFGILCIVGSRKQQ</sequence>
<feature type="transmembrane region" description="Helical" evidence="1">
    <location>
        <begin position="42"/>
        <end position="60"/>
    </location>
</feature>
<dbReference type="PROSITE" id="PS51257">
    <property type="entry name" value="PROKAR_LIPOPROTEIN"/>
    <property type="match status" value="1"/>
</dbReference>
<proteinExistence type="predicted"/>
<keyword evidence="1" id="KW-0812">Transmembrane</keyword>
<reference evidence="2" key="2">
    <citation type="submission" date="2021-09" db="EMBL/GenBank/DDBJ databases">
        <authorList>
            <person name="Gilroy R."/>
        </authorList>
    </citation>
    <scope>NUCLEOTIDE SEQUENCE</scope>
    <source>
        <strain evidence="2">ChiBcec21-2208</strain>
    </source>
</reference>
<keyword evidence="1" id="KW-1133">Transmembrane helix</keyword>
<feature type="transmembrane region" description="Helical" evidence="1">
    <location>
        <begin position="91"/>
        <end position="109"/>
    </location>
</feature>
<name>A0A921IMH9_9FIRM</name>
<gene>
    <name evidence="2" type="ORF">K8V20_08425</name>
</gene>